<dbReference type="InParanoid" id="F6TFV0"/>
<dbReference type="GO" id="GO:0006235">
    <property type="term" value="P:dTTP biosynthetic process"/>
    <property type="evidence" value="ECO:0000318"/>
    <property type="project" value="GO_Central"/>
</dbReference>
<evidence type="ECO:0000256" key="3">
    <source>
        <dbReference type="ARBA" id="ARBA00022679"/>
    </source>
</evidence>
<comment type="similarity">
    <text evidence="2">Belongs to the thymidylate kinase family.</text>
</comment>
<dbReference type="PANTHER" id="PTHR10344">
    <property type="entry name" value="THYMIDYLATE KINASE"/>
    <property type="match status" value="1"/>
</dbReference>
<keyword evidence="10" id="KW-0496">Mitochondrion</keyword>
<keyword evidence="6" id="KW-0067">ATP-binding</keyword>
<evidence type="ECO:0000256" key="6">
    <source>
        <dbReference type="ARBA" id="ARBA00022840"/>
    </source>
</evidence>
<evidence type="ECO:0000256" key="4">
    <source>
        <dbReference type="ARBA" id="ARBA00022741"/>
    </source>
</evidence>
<dbReference type="GO" id="GO:0006233">
    <property type="term" value="P:dTDP biosynthetic process"/>
    <property type="evidence" value="ECO:0000318"/>
    <property type="project" value="GO_Central"/>
</dbReference>
<dbReference type="PANTHER" id="PTHR10344:SF4">
    <property type="entry name" value="UMP-CMP KINASE 2, MITOCHONDRIAL"/>
    <property type="match status" value="1"/>
</dbReference>
<dbReference type="HOGENOM" id="CLU_049896_0_1_1"/>
<keyword evidence="9" id="KW-0175">Coiled coil</keyword>
<evidence type="ECO:0000256" key="11">
    <source>
        <dbReference type="ARBA" id="ARBA00051396"/>
    </source>
</evidence>
<evidence type="ECO:0000256" key="12">
    <source>
        <dbReference type="ARBA" id="ARBA00051598"/>
    </source>
</evidence>
<dbReference type="Proteomes" id="UP000008144">
    <property type="component" value="Chromosome 3"/>
</dbReference>
<evidence type="ECO:0000313" key="17">
    <source>
        <dbReference type="Ensembl" id="ENSCINP00000023560.2"/>
    </source>
</evidence>
<evidence type="ECO:0000313" key="18">
    <source>
        <dbReference type="Proteomes" id="UP000008144"/>
    </source>
</evidence>
<proteinExistence type="inferred from homology"/>
<keyword evidence="3" id="KW-0808">Transferase</keyword>
<dbReference type="GO" id="GO:0005524">
    <property type="term" value="F:ATP binding"/>
    <property type="evidence" value="ECO:0007669"/>
    <property type="project" value="UniProtKB-KW"/>
</dbReference>
<dbReference type="EC" id="2.7.4.14" evidence="13"/>
<dbReference type="SUPFAM" id="SSF52540">
    <property type="entry name" value="P-loop containing nucleoside triphosphate hydrolases"/>
    <property type="match status" value="1"/>
</dbReference>
<dbReference type="RefSeq" id="XP_002124573.1">
    <property type="nucleotide sequence ID" value="XM_002124537.5"/>
</dbReference>
<dbReference type="OMA" id="NIWRNSK"/>
<keyword evidence="8" id="KW-0665">Pyrimidine biosynthesis</keyword>
<evidence type="ECO:0000256" key="9">
    <source>
        <dbReference type="ARBA" id="ARBA00023054"/>
    </source>
</evidence>
<evidence type="ECO:0000256" key="7">
    <source>
        <dbReference type="ARBA" id="ARBA00022946"/>
    </source>
</evidence>
<dbReference type="Gene3D" id="3.40.50.300">
    <property type="entry name" value="P-loop containing nucleotide triphosphate hydrolases"/>
    <property type="match status" value="1"/>
</dbReference>
<keyword evidence="4" id="KW-0547">Nucleotide-binding</keyword>
<accession>F6TFV0</accession>
<accession>A0A1W2W5G4</accession>
<evidence type="ECO:0000259" key="16">
    <source>
        <dbReference type="Pfam" id="PF02223"/>
    </source>
</evidence>
<dbReference type="GO" id="GO:0006227">
    <property type="term" value="P:dUDP biosynthetic process"/>
    <property type="evidence" value="ECO:0000318"/>
    <property type="project" value="GO_Central"/>
</dbReference>
<reference evidence="17" key="2">
    <citation type="journal article" date="2008" name="Genome Biol.">
        <title>Improved genome assembly and evidence-based global gene model set for the chordate Ciona intestinalis: new insight into intron and operon populations.</title>
        <authorList>
            <person name="Satou Y."/>
            <person name="Mineta K."/>
            <person name="Ogasawara M."/>
            <person name="Sasakura Y."/>
            <person name="Shoguchi E."/>
            <person name="Ueno K."/>
            <person name="Yamada L."/>
            <person name="Matsumoto J."/>
            <person name="Wasserscheid J."/>
            <person name="Dewar K."/>
            <person name="Wiley G.B."/>
            <person name="Macmil S.L."/>
            <person name="Roe B.A."/>
            <person name="Zeller R.W."/>
            <person name="Hastings K.E."/>
            <person name="Lemaire P."/>
            <person name="Lindquist E."/>
            <person name="Endo T."/>
            <person name="Hotta K."/>
            <person name="Inaba K."/>
        </authorList>
    </citation>
    <scope>NUCLEOTIDE SEQUENCE [LARGE SCALE GENOMIC DNA]</scope>
    <source>
        <strain evidence="17">wild type</strain>
    </source>
</reference>
<dbReference type="FunCoup" id="F6TFV0">
    <property type="interactions" value="42"/>
</dbReference>
<reference evidence="17" key="3">
    <citation type="submission" date="2025-08" db="UniProtKB">
        <authorList>
            <consortium name="Ensembl"/>
        </authorList>
    </citation>
    <scope>IDENTIFICATION</scope>
</reference>
<evidence type="ECO:0000256" key="1">
    <source>
        <dbReference type="ARBA" id="ARBA00004173"/>
    </source>
</evidence>
<dbReference type="GO" id="GO:0004798">
    <property type="term" value="F:dTMP kinase activity"/>
    <property type="evidence" value="ECO:0000318"/>
    <property type="project" value="GO_Central"/>
</dbReference>
<dbReference type="GeneTree" id="ENSGT00940000154030"/>
<dbReference type="GO" id="GO:0005739">
    <property type="term" value="C:mitochondrion"/>
    <property type="evidence" value="ECO:0000318"/>
    <property type="project" value="GO_Central"/>
</dbReference>
<keyword evidence="18" id="KW-1185">Reference proteome</keyword>
<comment type="catalytic activity">
    <reaction evidence="11">
        <text>CMP + ATP = CDP + ADP</text>
        <dbReference type="Rhea" id="RHEA:11600"/>
        <dbReference type="ChEBI" id="CHEBI:30616"/>
        <dbReference type="ChEBI" id="CHEBI:58069"/>
        <dbReference type="ChEBI" id="CHEBI:60377"/>
        <dbReference type="ChEBI" id="CHEBI:456216"/>
        <dbReference type="EC" id="2.7.4.14"/>
    </reaction>
</comment>
<comment type="catalytic activity">
    <reaction evidence="12">
        <text>dCMP + ATP = dCDP + ADP</text>
        <dbReference type="Rhea" id="RHEA:25094"/>
        <dbReference type="ChEBI" id="CHEBI:30616"/>
        <dbReference type="ChEBI" id="CHEBI:57566"/>
        <dbReference type="ChEBI" id="CHEBI:58593"/>
        <dbReference type="ChEBI" id="CHEBI:456216"/>
        <dbReference type="EC" id="2.7.4.14"/>
    </reaction>
</comment>
<evidence type="ECO:0000256" key="5">
    <source>
        <dbReference type="ARBA" id="ARBA00022777"/>
    </source>
</evidence>
<dbReference type="EMBL" id="EAAA01001739">
    <property type="status" value="NOT_ANNOTATED_CDS"/>
    <property type="molecule type" value="Genomic_DNA"/>
</dbReference>
<reference evidence="18" key="1">
    <citation type="journal article" date="2002" name="Science">
        <title>The draft genome of Ciona intestinalis: insights into chordate and vertebrate origins.</title>
        <authorList>
            <person name="Dehal P."/>
            <person name="Satou Y."/>
            <person name="Campbell R.K."/>
            <person name="Chapman J."/>
            <person name="Degnan B."/>
            <person name="De Tomaso A."/>
            <person name="Davidson B."/>
            <person name="Di Gregorio A."/>
            <person name="Gelpke M."/>
            <person name="Goodstein D.M."/>
            <person name="Harafuji N."/>
            <person name="Hastings K.E."/>
            <person name="Ho I."/>
            <person name="Hotta K."/>
            <person name="Huang W."/>
            <person name="Kawashima T."/>
            <person name="Lemaire P."/>
            <person name="Martinez D."/>
            <person name="Meinertzhagen I.A."/>
            <person name="Necula S."/>
            <person name="Nonaka M."/>
            <person name="Putnam N."/>
            <person name="Rash S."/>
            <person name="Saiga H."/>
            <person name="Satake M."/>
            <person name="Terry A."/>
            <person name="Yamada L."/>
            <person name="Wang H.G."/>
            <person name="Awazu S."/>
            <person name="Azumi K."/>
            <person name="Boore J."/>
            <person name="Branno M."/>
            <person name="Chin-Bow S."/>
            <person name="DeSantis R."/>
            <person name="Doyle S."/>
            <person name="Francino P."/>
            <person name="Keys D.N."/>
            <person name="Haga S."/>
            <person name="Hayashi H."/>
            <person name="Hino K."/>
            <person name="Imai K.S."/>
            <person name="Inaba K."/>
            <person name="Kano S."/>
            <person name="Kobayashi K."/>
            <person name="Kobayashi M."/>
            <person name="Lee B.I."/>
            <person name="Makabe K.W."/>
            <person name="Manohar C."/>
            <person name="Matassi G."/>
            <person name="Medina M."/>
            <person name="Mochizuki Y."/>
            <person name="Mount S."/>
            <person name="Morishita T."/>
            <person name="Miura S."/>
            <person name="Nakayama A."/>
            <person name="Nishizaka S."/>
            <person name="Nomoto H."/>
            <person name="Ohta F."/>
            <person name="Oishi K."/>
            <person name="Rigoutsos I."/>
            <person name="Sano M."/>
            <person name="Sasaki A."/>
            <person name="Sasakura Y."/>
            <person name="Shoguchi E."/>
            <person name="Shin-i T."/>
            <person name="Spagnuolo A."/>
            <person name="Stainier D."/>
            <person name="Suzuki M.M."/>
            <person name="Tassy O."/>
            <person name="Takatori N."/>
            <person name="Tokuoka M."/>
            <person name="Yagi K."/>
            <person name="Yoshizaki F."/>
            <person name="Wada S."/>
            <person name="Zhang C."/>
            <person name="Hyatt P.D."/>
            <person name="Larimer F."/>
            <person name="Detter C."/>
            <person name="Doggett N."/>
            <person name="Glavina T."/>
            <person name="Hawkins T."/>
            <person name="Richardson P."/>
            <person name="Lucas S."/>
            <person name="Kohara Y."/>
            <person name="Levine M."/>
            <person name="Satoh N."/>
            <person name="Rokhsar D.S."/>
        </authorList>
    </citation>
    <scope>NUCLEOTIDE SEQUENCE [LARGE SCALE GENOMIC DNA]</scope>
</reference>
<keyword evidence="5" id="KW-0418">Kinase</keyword>
<dbReference type="STRING" id="7719.ENSCINP00000023560"/>
<evidence type="ECO:0000256" key="8">
    <source>
        <dbReference type="ARBA" id="ARBA00022975"/>
    </source>
</evidence>
<dbReference type="GeneID" id="100186893"/>
<evidence type="ECO:0000256" key="2">
    <source>
        <dbReference type="ARBA" id="ARBA00009776"/>
    </source>
</evidence>
<feature type="domain" description="Thymidylate kinase-like" evidence="16">
    <location>
        <begin position="226"/>
        <end position="405"/>
    </location>
</feature>
<evidence type="ECO:0000256" key="13">
    <source>
        <dbReference type="ARBA" id="ARBA00066590"/>
    </source>
</evidence>
<dbReference type="KEGG" id="cin:100186893"/>
<dbReference type="AlphaFoldDB" id="F6TFV0"/>
<dbReference type="Ensembl" id="ENSCINT00000023806.2">
    <property type="protein sequence ID" value="ENSCINP00000023560.2"/>
    <property type="gene ID" value="ENSCING00000012690.2"/>
</dbReference>
<dbReference type="InterPro" id="IPR039430">
    <property type="entry name" value="Thymidylate_kin-like_dom"/>
</dbReference>
<dbReference type="GO" id="GO:0005737">
    <property type="term" value="C:cytoplasm"/>
    <property type="evidence" value="ECO:0000318"/>
    <property type="project" value="GO_Central"/>
</dbReference>
<evidence type="ECO:0000256" key="15">
    <source>
        <dbReference type="ARBA" id="ARBA00076149"/>
    </source>
</evidence>
<evidence type="ECO:0000256" key="14">
    <source>
        <dbReference type="ARBA" id="ARBA00070686"/>
    </source>
</evidence>
<dbReference type="FunFam" id="3.40.50.300:FF:001133">
    <property type="entry name" value="UMP-CMP kinase 2, mitochondrial"/>
    <property type="match status" value="1"/>
</dbReference>
<comment type="subcellular location">
    <subcellularLocation>
        <location evidence="1">Mitochondrion</location>
    </subcellularLocation>
</comment>
<dbReference type="InterPro" id="IPR027417">
    <property type="entry name" value="P-loop_NTPase"/>
</dbReference>
<protein>
    <recommendedName>
        <fullName evidence="14">UMP-CMP kinase 2, mitochondrial</fullName>
        <ecNumber evidence="13">2.7.4.14</ecNumber>
    </recommendedName>
    <alternativeName>
        <fullName evidence="15">Nucleoside-diphosphate kinase</fullName>
    </alternativeName>
</protein>
<keyword evidence="7" id="KW-0809">Transit peptide</keyword>
<reference evidence="17" key="4">
    <citation type="submission" date="2025-09" db="UniProtKB">
        <authorList>
            <consortium name="Ensembl"/>
        </authorList>
    </citation>
    <scope>IDENTIFICATION</scope>
</reference>
<name>F6TFV0_CIOIN</name>
<dbReference type="OrthoDB" id="425602at2759"/>
<sequence length="420" mass="48103">MKVLALEYDLEPLYLCPKSLCAKENGLWEERHEENDNNLFESGCYALMVNGFSSNLYFAENVQENSHLQSALKSLPGCNFSIITTMSFTVDQSGNQTSYTEGFALLLNKDDDNKKIKENLIAHLDTNRVKFNISRIFNKGNTMWYKEYSDNDSLQQEIEVVAVKQPKCHPAYNKRETNSVYHDQARVQSVLDTFKSMNEVQELKEIYDGKMLNIKPLKRDHPIIVIEGLDATGKSTLTENLAKRLNGCARKSPQDCVLHLRKTFDSHFQLLRRAYYAIGNYAFAAQVLHDAQSGPVVCDRFWHSTAAYAIATDVKVGDETHLPPARHWVYSWPPDLLKPDIVILLTISDELRRCRLEGRNTEKTDEEIRMEKSRLFRQRIAEVYKRMDNPALVELDASGSAEELCNKAVELLSDKHIITI</sequence>
<dbReference type="GO" id="GO:0004550">
    <property type="term" value="F:nucleoside diphosphate kinase activity"/>
    <property type="evidence" value="ECO:0000318"/>
    <property type="project" value="GO_Central"/>
</dbReference>
<evidence type="ECO:0000256" key="10">
    <source>
        <dbReference type="ARBA" id="ARBA00023128"/>
    </source>
</evidence>
<organism evidence="17 18">
    <name type="scientific">Ciona intestinalis</name>
    <name type="common">Transparent sea squirt</name>
    <name type="synonym">Ascidia intestinalis</name>
    <dbReference type="NCBI Taxonomy" id="7719"/>
    <lineage>
        <taxon>Eukaryota</taxon>
        <taxon>Metazoa</taxon>
        <taxon>Chordata</taxon>
        <taxon>Tunicata</taxon>
        <taxon>Ascidiacea</taxon>
        <taxon>Phlebobranchia</taxon>
        <taxon>Cionidae</taxon>
        <taxon>Ciona</taxon>
    </lineage>
</organism>
<dbReference type="Pfam" id="PF02223">
    <property type="entry name" value="Thymidylate_kin"/>
    <property type="match status" value="1"/>
</dbReference>
<gene>
    <name evidence="17" type="primary">LOC100186893</name>
</gene>